<dbReference type="InterPro" id="IPR043148">
    <property type="entry name" value="TagF_C"/>
</dbReference>
<dbReference type="InterPro" id="IPR007554">
    <property type="entry name" value="Glycerophosphate_synth"/>
</dbReference>
<dbReference type="STRING" id="449659.IV66_GL001665"/>
<organism evidence="1 2">
    <name type="scientific">Ligilactobacillus pobuzihii</name>
    <dbReference type="NCBI Taxonomy" id="449659"/>
    <lineage>
        <taxon>Bacteria</taxon>
        <taxon>Bacillati</taxon>
        <taxon>Bacillota</taxon>
        <taxon>Bacilli</taxon>
        <taxon>Lactobacillales</taxon>
        <taxon>Lactobacillaceae</taxon>
        <taxon>Ligilactobacillus</taxon>
    </lineage>
</organism>
<keyword evidence="2" id="KW-1185">Reference proteome</keyword>
<dbReference type="AlphaFoldDB" id="A0A0R2LB74"/>
<dbReference type="Proteomes" id="UP000051886">
    <property type="component" value="Unassembled WGS sequence"/>
</dbReference>
<dbReference type="EMBL" id="JQCN01000034">
    <property type="protein sequence ID" value="KRN99177.1"/>
    <property type="molecule type" value="Genomic_DNA"/>
</dbReference>
<gene>
    <name evidence="1" type="ORF">IV66_GL001665</name>
</gene>
<dbReference type="RefSeq" id="WP_017867143.1">
    <property type="nucleotide sequence ID" value="NZ_BJYB01000013.1"/>
</dbReference>
<dbReference type="Gene3D" id="3.40.50.12580">
    <property type="match status" value="1"/>
</dbReference>
<dbReference type="PANTHER" id="PTHR37316">
    <property type="entry name" value="TEICHOIC ACID GLYCEROL-PHOSPHATE PRIMASE"/>
    <property type="match status" value="1"/>
</dbReference>
<sequence length="1112" mass="132065">MDVSRVLIREKQLFVKIENINENEELSFALQNQETKDVFYVDAQPDIQNQQVILDYEQICLPKVEQVNYEVFLSTKEEGLIRLKNKKRKFGLNLNRREVFYHTDEQYGFRFYFTKDNQVSLLRGNYLNVESKFKRQRKIDIPIDSFTFFNDKLALNTSLKSKGDNIYVAWKEKKNKYILHTGAYFRVDGNRATIEINRGALPLIIELKNATPIVAFIRGNILYEGRLTTDLTTSKSQIGNKLGIYCYSNHGKFRITSNLESYLEKVLSVPKEACVVEKHSFSPELLSVDLLEQSDQAENVFIFKENIDNKYFESVENFTISDSRIEISDKVLESPEQHYRYILVEKTNAQNNGDNLQMFDEAEKDSEVMSTDYRYFGFYNKEYGDEELKKKRPNESIKIDSNSYLLVYWNVDSELIFKTVTSERYQDILYKEAEIEIPVAYFKEDIGEIEVRLKSIILDSKSEVNFYLSERKTKQKVAINFRIKDLQTVVLDFRSFISEQELISTRWDVLVELRQQGRKNHGKLGLFSSEVKDKFNRYLSPISKKQSDNKFRLVPYFSSKNELCLIWNDSDNIHNERLEHDMKITNYKVTKKNIMVEATLSNIGVSNFKVVPGKIKLRNKSMVVEHEIPAKVVSVADEQFTVQLNIDPHKFHFLPFYWDIYVILQVGEEKFPFRLKNPTRHLKRSVKKRITRNEIDLADHYMIYPYITADKSFALTYRERMPYENRRNRFKENIAYVVYRLFQRQLEKKKIWIGYEKNAAVAQDNGYQFFNYCYNNNKKDNYYFVIKRDSPDYEDIKYQSDKILKFMSFKYMLYMFGAELMISSESKGHSYDIRIQKGRLHNILNRKKFIFLQHGVIALKRVDYVFNKRRNKAISLFAVSSDFEKGIIHNNFGFDESEIMVTGLTRWDVLQDKSQTGAKKIFVMPTWRSWMDGIPEKEFIESNYFKHYKELLESKKLDKMLEKNNIVLHFMLHPKFSEYSDKFTIHGEHIQTHQFGDVKINEMLMESSLLVTDYSSVSFEFFYMKKPVVFFQFDRDDYERYQGTYMDFDKDLFGDSVANVDELLGAIQYYINNGFKENPQYSPLRNKFFKYADHNNSKRTFEAVREFEKKLQ</sequence>
<dbReference type="InterPro" id="IPR051612">
    <property type="entry name" value="Teichoic_Acid_Biosynth"/>
</dbReference>
<proteinExistence type="predicted"/>
<protein>
    <submittedName>
        <fullName evidence="1">Minor teichoic acid biosynthesis protein</fullName>
    </submittedName>
</protein>
<dbReference type="GO" id="GO:0016020">
    <property type="term" value="C:membrane"/>
    <property type="evidence" value="ECO:0007669"/>
    <property type="project" value="InterPro"/>
</dbReference>
<evidence type="ECO:0000313" key="1">
    <source>
        <dbReference type="EMBL" id="KRN99177.1"/>
    </source>
</evidence>
<dbReference type="SUPFAM" id="SSF53756">
    <property type="entry name" value="UDP-Glycosyltransferase/glycogen phosphorylase"/>
    <property type="match status" value="1"/>
</dbReference>
<dbReference type="PANTHER" id="PTHR37316:SF3">
    <property type="entry name" value="TEICHOIC ACID GLYCEROL-PHOSPHATE TRANSFERASE"/>
    <property type="match status" value="1"/>
</dbReference>
<accession>A0A0R2LB74</accession>
<dbReference type="PATRIC" id="fig|449659.4.peg.1698"/>
<dbReference type="OrthoDB" id="9811865at2"/>
<evidence type="ECO:0000313" key="2">
    <source>
        <dbReference type="Proteomes" id="UP000051886"/>
    </source>
</evidence>
<comment type="caution">
    <text evidence="1">The sequence shown here is derived from an EMBL/GenBank/DDBJ whole genome shotgun (WGS) entry which is preliminary data.</text>
</comment>
<dbReference type="GO" id="GO:0047355">
    <property type="term" value="F:CDP-glycerol glycerophosphotransferase activity"/>
    <property type="evidence" value="ECO:0007669"/>
    <property type="project" value="InterPro"/>
</dbReference>
<dbReference type="Pfam" id="PF04464">
    <property type="entry name" value="Glyphos_transf"/>
    <property type="match status" value="1"/>
</dbReference>
<name>A0A0R2LB74_9LACO</name>
<reference evidence="1 2" key="1">
    <citation type="journal article" date="2015" name="Genome Announc.">
        <title>Expanding the biotechnology potential of lactobacilli through comparative genomics of 213 strains and associated genera.</title>
        <authorList>
            <person name="Sun Z."/>
            <person name="Harris H.M."/>
            <person name="McCann A."/>
            <person name="Guo C."/>
            <person name="Argimon S."/>
            <person name="Zhang W."/>
            <person name="Yang X."/>
            <person name="Jeffery I.B."/>
            <person name="Cooney J.C."/>
            <person name="Kagawa T.F."/>
            <person name="Liu W."/>
            <person name="Song Y."/>
            <person name="Salvetti E."/>
            <person name="Wrobel A."/>
            <person name="Rasinkangas P."/>
            <person name="Parkhill J."/>
            <person name="Rea M.C."/>
            <person name="O'Sullivan O."/>
            <person name="Ritari J."/>
            <person name="Douillard F.P."/>
            <person name="Paul Ross R."/>
            <person name="Yang R."/>
            <person name="Briner A.E."/>
            <person name="Felis G.E."/>
            <person name="de Vos W.M."/>
            <person name="Barrangou R."/>
            <person name="Klaenhammer T.R."/>
            <person name="Caufield P.W."/>
            <person name="Cui Y."/>
            <person name="Zhang H."/>
            <person name="O'Toole P.W."/>
        </authorList>
    </citation>
    <scope>NUCLEOTIDE SEQUENCE [LARGE SCALE GENOMIC DNA]</scope>
    <source>
        <strain evidence="1 2">NBRC 103219</strain>
    </source>
</reference>